<dbReference type="InterPro" id="IPR036324">
    <property type="entry name" value="Mn/Fe_SOD_N_sf"/>
</dbReference>
<keyword evidence="3" id="KW-0479">Metal-binding</keyword>
<dbReference type="GO" id="GO:0046872">
    <property type="term" value="F:metal ion binding"/>
    <property type="evidence" value="ECO:0007669"/>
    <property type="project" value="UniProtKB-KW"/>
</dbReference>
<keyword evidence="4" id="KW-0560">Oxidoreductase</keyword>
<dbReference type="InterPro" id="IPR019832">
    <property type="entry name" value="Mn/Fe_SOD_C"/>
</dbReference>
<feature type="region of interest" description="Disordered" evidence="5">
    <location>
        <begin position="1"/>
        <end position="24"/>
    </location>
</feature>
<evidence type="ECO:0000259" key="6">
    <source>
        <dbReference type="Pfam" id="PF00081"/>
    </source>
</evidence>
<reference evidence="8" key="1">
    <citation type="submission" date="2020-04" db="EMBL/GenBank/DDBJ databases">
        <authorList>
            <person name="Zhang T."/>
        </authorList>
    </citation>
    <scope>NUCLEOTIDE SEQUENCE</scope>
    <source>
        <strain evidence="8">HKST-UBA02</strain>
    </source>
</reference>
<accession>A0A956SF79</accession>
<evidence type="ECO:0000256" key="4">
    <source>
        <dbReference type="ARBA" id="ARBA00023002"/>
    </source>
</evidence>
<dbReference type="GO" id="GO:0004784">
    <property type="term" value="F:superoxide dismutase activity"/>
    <property type="evidence" value="ECO:0007669"/>
    <property type="project" value="UniProtKB-EC"/>
</dbReference>
<comment type="similarity">
    <text evidence="1">Belongs to the iron/manganese superoxide dismutase family.</text>
</comment>
<evidence type="ECO:0000256" key="1">
    <source>
        <dbReference type="ARBA" id="ARBA00008714"/>
    </source>
</evidence>
<evidence type="ECO:0000256" key="2">
    <source>
        <dbReference type="ARBA" id="ARBA00012682"/>
    </source>
</evidence>
<proteinExistence type="inferred from homology"/>
<dbReference type="PANTHER" id="PTHR43595">
    <property type="entry name" value="37S RIBOSOMAL PROTEIN S26, MITOCHONDRIAL"/>
    <property type="match status" value="1"/>
</dbReference>
<dbReference type="InterPro" id="IPR019831">
    <property type="entry name" value="Mn/Fe_SOD_N"/>
</dbReference>
<feature type="domain" description="Manganese/iron superoxide dismutase C-terminal" evidence="7">
    <location>
        <begin position="191"/>
        <end position="290"/>
    </location>
</feature>
<feature type="domain" description="Manganese/iron superoxide dismutase N-terminal" evidence="6">
    <location>
        <begin position="108"/>
        <end position="183"/>
    </location>
</feature>
<evidence type="ECO:0000256" key="3">
    <source>
        <dbReference type="ARBA" id="ARBA00022723"/>
    </source>
</evidence>
<dbReference type="Gene3D" id="3.55.40.20">
    <property type="entry name" value="Iron/manganese superoxide dismutase, C-terminal domain"/>
    <property type="match status" value="1"/>
</dbReference>
<gene>
    <name evidence="8" type="ORF">KDA27_15020</name>
</gene>
<comment type="caution">
    <text evidence="8">The sequence shown here is derived from an EMBL/GenBank/DDBJ whole genome shotgun (WGS) entry which is preliminary data.</text>
</comment>
<evidence type="ECO:0000256" key="5">
    <source>
        <dbReference type="SAM" id="MobiDB-lite"/>
    </source>
</evidence>
<dbReference type="InterPro" id="IPR036314">
    <property type="entry name" value="SOD_C_sf"/>
</dbReference>
<dbReference type="GO" id="GO:0005737">
    <property type="term" value="C:cytoplasm"/>
    <property type="evidence" value="ECO:0007669"/>
    <property type="project" value="TreeGrafter"/>
</dbReference>
<dbReference type="SUPFAM" id="SSF46609">
    <property type="entry name" value="Fe,Mn superoxide dismutase (SOD), N-terminal domain"/>
    <property type="match status" value="1"/>
</dbReference>
<name>A0A956SF79_UNCEI</name>
<dbReference type="EC" id="1.15.1.1" evidence="2"/>
<protein>
    <recommendedName>
        <fullName evidence="2">superoxide dismutase</fullName>
        <ecNumber evidence="2">1.15.1.1</ecNumber>
    </recommendedName>
</protein>
<organism evidence="8 9">
    <name type="scientific">Eiseniibacteriota bacterium</name>
    <dbReference type="NCBI Taxonomy" id="2212470"/>
    <lineage>
        <taxon>Bacteria</taxon>
        <taxon>Candidatus Eiseniibacteriota</taxon>
    </lineage>
</organism>
<evidence type="ECO:0000313" key="9">
    <source>
        <dbReference type="Proteomes" id="UP000739538"/>
    </source>
</evidence>
<evidence type="ECO:0000313" key="8">
    <source>
        <dbReference type="EMBL" id="MCA9757114.1"/>
    </source>
</evidence>
<dbReference type="InterPro" id="IPR001189">
    <property type="entry name" value="Mn/Fe_SOD"/>
</dbReference>
<dbReference type="Gene3D" id="1.10.287.990">
    <property type="entry name" value="Fe,Mn superoxide dismutase (SOD) domain"/>
    <property type="match status" value="1"/>
</dbReference>
<dbReference type="Pfam" id="PF00081">
    <property type="entry name" value="Sod_Fe_N"/>
    <property type="match status" value="1"/>
</dbReference>
<evidence type="ECO:0000259" key="7">
    <source>
        <dbReference type="Pfam" id="PF02777"/>
    </source>
</evidence>
<dbReference type="PRINTS" id="PR01703">
    <property type="entry name" value="MNSODISMTASE"/>
</dbReference>
<dbReference type="AlphaFoldDB" id="A0A956SF79"/>
<dbReference type="SUPFAM" id="SSF54719">
    <property type="entry name" value="Fe,Mn superoxide dismutase (SOD), C-terminal domain"/>
    <property type="match status" value="1"/>
</dbReference>
<reference evidence="8" key="2">
    <citation type="journal article" date="2021" name="Microbiome">
        <title>Successional dynamics and alternative stable states in a saline activated sludge microbial community over 9 years.</title>
        <authorList>
            <person name="Wang Y."/>
            <person name="Ye J."/>
            <person name="Ju F."/>
            <person name="Liu L."/>
            <person name="Boyd J.A."/>
            <person name="Deng Y."/>
            <person name="Parks D.H."/>
            <person name="Jiang X."/>
            <person name="Yin X."/>
            <person name="Woodcroft B.J."/>
            <person name="Tyson G.W."/>
            <person name="Hugenholtz P."/>
            <person name="Polz M.F."/>
            <person name="Zhang T."/>
        </authorList>
    </citation>
    <scope>NUCLEOTIDE SEQUENCE</scope>
    <source>
        <strain evidence="8">HKST-UBA02</strain>
    </source>
</reference>
<feature type="region of interest" description="Disordered" evidence="5">
    <location>
        <begin position="45"/>
        <end position="67"/>
    </location>
</feature>
<dbReference type="EMBL" id="JAGQHS010000082">
    <property type="protein sequence ID" value="MCA9757114.1"/>
    <property type="molecule type" value="Genomic_DNA"/>
</dbReference>
<dbReference type="Proteomes" id="UP000739538">
    <property type="component" value="Unassembled WGS sequence"/>
</dbReference>
<dbReference type="Pfam" id="PF02777">
    <property type="entry name" value="Sod_Fe_C"/>
    <property type="match status" value="1"/>
</dbReference>
<sequence>MKNPLDPRYGSETQGNRPEIAHSETTEVLACRRDDSPSDIGLVGDGLPGEGELGDGRSAVGPPVRRGEGLTRRSALAAIGSGLVGLGIVPFGARRASAHSPNKFYQGALPYDFTALKGFLSQESLESHYRFHHRPQVDRANELLELLAKARAEKTFDLIPGYSDELTRAISGHVLHSLFWHSVSPYTAGDPTGDVATHIVDHFGSTDAFRSQLRSMARAVSESGWTTLVWEPNSSRLLVVNIEGDAGPFLLGSAPLLALDLHEHAYYPDYGHRRDDYIDKFLEMIDWDFLAVQLKRVH</sequence>
<dbReference type="PANTHER" id="PTHR43595:SF2">
    <property type="entry name" value="SMALL RIBOSOMAL SUBUNIT PROTEIN MS42"/>
    <property type="match status" value="1"/>
</dbReference>